<dbReference type="SMART" id="SM00483">
    <property type="entry name" value="POLXc"/>
    <property type="match status" value="1"/>
</dbReference>
<dbReference type="InterPro" id="IPR028207">
    <property type="entry name" value="DNA_pol_B_palm_palm"/>
</dbReference>
<evidence type="ECO:0000256" key="6">
    <source>
        <dbReference type="ARBA" id="ARBA00022705"/>
    </source>
</evidence>
<dbReference type="FunFam" id="3.30.210.10:FF:000001">
    <property type="entry name" value="DNA polymerase lambda"/>
    <property type="match status" value="1"/>
</dbReference>
<comment type="function">
    <text evidence="14">DNA polymerase that functions in several pathways of DNA repair. Involved in base excision repair (BER) responsible for repair of lesions that give rise to abasic (AP) sites in DNA. Also contributes to DNA double-strand break repair by non-homologous end joining and homologous recombination. Has both template-dependent and template-independent (terminal transferase) DNA polymerase activities. Has also a 5'-deoxyribose-5-phosphate lyase (dRP lyase) activity.</text>
</comment>
<dbReference type="EMBL" id="KI966390">
    <property type="protein sequence ID" value="EWC48365.1"/>
    <property type="molecule type" value="Genomic_DNA"/>
</dbReference>
<dbReference type="GO" id="GO:0046872">
    <property type="term" value="F:metal ion binding"/>
    <property type="evidence" value="ECO:0007669"/>
    <property type="project" value="UniProtKB-UniRule"/>
</dbReference>
<dbReference type="Pfam" id="PF10391">
    <property type="entry name" value="DNA_pol_lambd_f"/>
    <property type="match status" value="1"/>
</dbReference>
<evidence type="ECO:0000256" key="13">
    <source>
        <dbReference type="PIRSR" id="PIRSR622312-50"/>
    </source>
</evidence>
<keyword evidence="10 14" id="KW-0234">DNA repair</keyword>
<keyword evidence="18" id="KW-1185">Reference proteome</keyword>
<keyword evidence="3" id="KW-0237">DNA synthesis</keyword>
<evidence type="ECO:0000256" key="11">
    <source>
        <dbReference type="ARBA" id="ARBA00023239"/>
    </source>
</evidence>
<dbReference type="InterPro" id="IPR002008">
    <property type="entry name" value="DNA_pol_X_beta-like"/>
</dbReference>
<dbReference type="Pfam" id="PF14792">
    <property type="entry name" value="DNA_pol_B_palm"/>
    <property type="match status" value="1"/>
</dbReference>
<feature type="compositionally biased region" description="Basic and acidic residues" evidence="15">
    <location>
        <begin position="224"/>
        <end position="233"/>
    </location>
</feature>
<protein>
    <recommendedName>
        <fullName evidence="14">DNA polymerase</fullName>
        <ecNumber evidence="14">2.7.7.7</ecNumber>
    </recommendedName>
</protein>
<dbReference type="Gene3D" id="1.10.150.20">
    <property type="entry name" value="5' to 3' exonuclease, C-terminal subdomain"/>
    <property type="match status" value="1"/>
</dbReference>
<keyword evidence="7 14" id="KW-0227">DNA damage</keyword>
<dbReference type="InterPro" id="IPR037160">
    <property type="entry name" value="DNA_Pol_thumb_sf"/>
</dbReference>
<feature type="region of interest" description="Disordered" evidence="15">
    <location>
        <begin position="282"/>
        <end position="332"/>
    </location>
</feature>
<dbReference type="GO" id="GO:0003677">
    <property type="term" value="F:DNA binding"/>
    <property type="evidence" value="ECO:0007669"/>
    <property type="project" value="UniProtKB-UniRule"/>
</dbReference>
<sequence>MRDVDRLKAAFFHGLDSLDHSDDDEAPFAANRESSLNRGPSFQHVLRRSQRNLQRPQPQHRQTAPTITTTTTTTTSINPVVAPLRRANTAPEPATKTPPPPVKSKPAMPKPRKMQPVERQVFKGLVFFFIKPDIKRPERKMRMDKAREYGATIATDFDDTVTHIIADKELKYNDVTKFLKLSVIPSTVPVTGPLWPGDCIKYKKLVDPTDFWYQPPPSSLLVEPRPRSKRPLETPDSTPPEPIATSPKPYPAPSAQSAPTTAKDALDEAIEECLAGASINVEDLLGDDPDDPSVDHTHSSEPESSDSDTKRSPKRRKPNDSNWQSHFQCMPQNPTGRTIQVLEEMMHLYDDMKDQWRTRSYRIAISSLKKTQGRFVATYEDAMALSGVGDRLAKKIVEIVTTDRLQRLEYAKLDPSDQLLKLFHARKFVAAGYKTLDDVKSHATLTAPQSIGLAHYHDFQQRIPRAEVAQHGEIVAQALQQLDPTATSHIMGSYRRGNPDCGDIDIIITKPGAAATELRSLLDGLVAALTARDFLMCGLAIARHDDGTKWHGASRVGADDAPWRRIDFLAVPGEELGAAFLYFTGNDVFNRSMRLLASKKGMRLNQRGLYADVMRGEGRRKMNEGALLESKSEEKIFEILGVPYRPPEHRIC</sequence>
<evidence type="ECO:0000256" key="9">
    <source>
        <dbReference type="ARBA" id="ARBA00023125"/>
    </source>
</evidence>
<feature type="region of interest" description="Disordered" evidence="15">
    <location>
        <begin position="215"/>
        <end position="264"/>
    </location>
</feature>
<dbReference type="InterPro" id="IPR022312">
    <property type="entry name" value="DNA_pol_X"/>
</dbReference>
<feature type="compositionally biased region" description="Basic and acidic residues" evidence="15">
    <location>
        <begin position="293"/>
        <end position="311"/>
    </location>
</feature>
<dbReference type="Gene3D" id="1.10.150.110">
    <property type="entry name" value="DNA polymerase beta, N-terminal domain-like"/>
    <property type="match status" value="1"/>
</dbReference>
<gene>
    <name evidence="17" type="ORF">DRE_02134</name>
</gene>
<dbReference type="GO" id="GO:0005634">
    <property type="term" value="C:nucleus"/>
    <property type="evidence" value="ECO:0007669"/>
    <property type="project" value="UniProtKB-SubCell"/>
</dbReference>
<evidence type="ECO:0000313" key="17">
    <source>
        <dbReference type="EMBL" id="EWC48365.1"/>
    </source>
</evidence>
<dbReference type="PANTHER" id="PTHR11276:SF28">
    <property type="entry name" value="DNA POLYMERASE LAMBDA"/>
    <property type="match status" value="1"/>
</dbReference>
<evidence type="ECO:0000256" key="10">
    <source>
        <dbReference type="ARBA" id="ARBA00023204"/>
    </source>
</evidence>
<dbReference type="InterPro" id="IPR010996">
    <property type="entry name" value="HHH_MUS81"/>
</dbReference>
<dbReference type="SUPFAM" id="SSF52113">
    <property type="entry name" value="BRCT domain"/>
    <property type="match status" value="1"/>
</dbReference>
<reference evidence="17 18" key="1">
    <citation type="submission" date="2013-05" db="EMBL/GenBank/DDBJ databases">
        <title>Drechslerella stenobrocha genome reveals carnivorous origination and mechanical trapping mechanism of predatory fungi.</title>
        <authorList>
            <person name="Liu X."/>
            <person name="Zhang W."/>
            <person name="Liu K."/>
        </authorList>
    </citation>
    <scope>NUCLEOTIDE SEQUENCE [LARGE SCALE GENOMIC DNA]</scope>
    <source>
        <strain evidence="17 18">248</strain>
    </source>
</reference>
<dbReference type="PRINTS" id="PR00869">
    <property type="entry name" value="DNAPOLX"/>
</dbReference>
<accession>W7IGN4</accession>
<comment type="similarity">
    <text evidence="2 14">Belongs to the DNA polymerase type-X family.</text>
</comment>
<evidence type="ECO:0000256" key="8">
    <source>
        <dbReference type="ARBA" id="ARBA00022932"/>
    </source>
</evidence>
<evidence type="ECO:0000256" key="4">
    <source>
        <dbReference type="ARBA" id="ARBA00022679"/>
    </source>
</evidence>
<keyword evidence="11" id="KW-0456">Lyase</keyword>
<evidence type="ECO:0000256" key="2">
    <source>
        <dbReference type="ARBA" id="ARBA00008323"/>
    </source>
</evidence>
<evidence type="ECO:0000313" key="18">
    <source>
        <dbReference type="Proteomes" id="UP000024837"/>
    </source>
</evidence>
<dbReference type="Gene3D" id="3.30.460.10">
    <property type="entry name" value="Beta Polymerase, domain 2"/>
    <property type="match status" value="1"/>
</dbReference>
<dbReference type="PROSITE" id="PS00522">
    <property type="entry name" value="DNA_POLYMERASE_X"/>
    <property type="match status" value="1"/>
</dbReference>
<dbReference type="InterPro" id="IPR043519">
    <property type="entry name" value="NT_sf"/>
</dbReference>
<comment type="subcellular location">
    <subcellularLocation>
        <location evidence="14">Nucleus</location>
    </subcellularLocation>
</comment>
<keyword evidence="14" id="KW-0539">Nucleus</keyword>
<keyword evidence="5 14" id="KW-0548">Nucleotidyltransferase</keyword>
<feature type="compositionally biased region" description="Pro residues" evidence="15">
    <location>
        <begin position="237"/>
        <end position="252"/>
    </location>
</feature>
<dbReference type="Pfam" id="PF00533">
    <property type="entry name" value="BRCT"/>
    <property type="match status" value="1"/>
</dbReference>
<dbReference type="SUPFAM" id="SSF81301">
    <property type="entry name" value="Nucleotidyltransferase"/>
    <property type="match status" value="1"/>
</dbReference>
<keyword evidence="8 14" id="KW-0239">DNA-directed DNA polymerase</keyword>
<dbReference type="GO" id="GO:0006260">
    <property type="term" value="P:DNA replication"/>
    <property type="evidence" value="ECO:0007669"/>
    <property type="project" value="UniProtKB-KW"/>
</dbReference>
<keyword evidence="4 14" id="KW-0808">Transferase</keyword>
<feature type="active site" description="Nucleophile; Schiff-base intermediate with DNA; for 5'-dRP lyase activity" evidence="13">
    <location>
        <position position="395"/>
    </location>
</feature>
<dbReference type="InterPro" id="IPR001357">
    <property type="entry name" value="BRCT_dom"/>
</dbReference>
<comment type="catalytic activity">
    <reaction evidence="12 14">
        <text>DNA(n) + a 2'-deoxyribonucleoside 5'-triphosphate = DNA(n+1) + diphosphate</text>
        <dbReference type="Rhea" id="RHEA:22508"/>
        <dbReference type="Rhea" id="RHEA-COMP:17339"/>
        <dbReference type="Rhea" id="RHEA-COMP:17340"/>
        <dbReference type="ChEBI" id="CHEBI:33019"/>
        <dbReference type="ChEBI" id="CHEBI:61560"/>
        <dbReference type="ChEBI" id="CHEBI:173112"/>
        <dbReference type="EC" id="2.7.7.7"/>
    </reaction>
</comment>
<dbReference type="AlphaFoldDB" id="W7IGN4"/>
<proteinExistence type="inferred from homology"/>
<feature type="compositionally biased region" description="Low complexity" evidence="15">
    <location>
        <begin position="66"/>
        <end position="75"/>
    </location>
</feature>
<dbReference type="PROSITE" id="PS50172">
    <property type="entry name" value="BRCT"/>
    <property type="match status" value="1"/>
</dbReference>
<dbReference type="HOGENOM" id="CLU_008698_3_0_1"/>
<evidence type="ECO:0000259" key="16">
    <source>
        <dbReference type="PROSITE" id="PS50172"/>
    </source>
</evidence>
<feature type="compositionally biased region" description="Polar residues" evidence="15">
    <location>
        <begin position="51"/>
        <end position="65"/>
    </location>
</feature>
<dbReference type="InterPro" id="IPR002054">
    <property type="entry name" value="DNA-dir_DNA_pol_X"/>
</dbReference>
<dbReference type="GO" id="GO:0006303">
    <property type="term" value="P:double-strand break repair via nonhomologous end joining"/>
    <property type="evidence" value="ECO:0007669"/>
    <property type="project" value="TreeGrafter"/>
</dbReference>
<keyword evidence="6" id="KW-0235">DNA replication</keyword>
<dbReference type="InterPro" id="IPR019843">
    <property type="entry name" value="DNA_pol-X_BS"/>
</dbReference>
<dbReference type="GO" id="GO:0003887">
    <property type="term" value="F:DNA-directed DNA polymerase activity"/>
    <property type="evidence" value="ECO:0007669"/>
    <property type="project" value="UniProtKB-UniRule"/>
</dbReference>
<evidence type="ECO:0000256" key="5">
    <source>
        <dbReference type="ARBA" id="ARBA00022695"/>
    </source>
</evidence>
<comment type="cofactor">
    <cofactor evidence="1">
        <name>Mn(2+)</name>
        <dbReference type="ChEBI" id="CHEBI:29035"/>
    </cofactor>
</comment>
<name>W7IGN4_9PEZI</name>
<dbReference type="PRINTS" id="PR00870">
    <property type="entry name" value="DNAPOLXBETA"/>
</dbReference>
<evidence type="ECO:0000256" key="1">
    <source>
        <dbReference type="ARBA" id="ARBA00001936"/>
    </source>
</evidence>
<dbReference type="GO" id="GO:0016829">
    <property type="term" value="F:lyase activity"/>
    <property type="evidence" value="ECO:0007669"/>
    <property type="project" value="UniProtKB-KW"/>
</dbReference>
<dbReference type="CDD" id="cd00141">
    <property type="entry name" value="NT_POLXc"/>
    <property type="match status" value="1"/>
</dbReference>
<feature type="region of interest" description="Disordered" evidence="15">
    <location>
        <begin position="16"/>
        <end position="115"/>
    </location>
</feature>
<evidence type="ECO:0000256" key="3">
    <source>
        <dbReference type="ARBA" id="ARBA00022634"/>
    </source>
</evidence>
<dbReference type="Pfam" id="PF14791">
    <property type="entry name" value="DNA_pol_B_thumb"/>
    <property type="match status" value="1"/>
</dbReference>
<dbReference type="InterPro" id="IPR027421">
    <property type="entry name" value="DNA_pol_lamdba_lyase_dom_sf"/>
</dbReference>
<feature type="compositionally biased region" description="Polar residues" evidence="15">
    <location>
        <begin position="320"/>
        <end position="332"/>
    </location>
</feature>
<dbReference type="SUPFAM" id="SSF47802">
    <property type="entry name" value="DNA polymerase beta, N-terminal domain-like"/>
    <property type="match status" value="1"/>
</dbReference>
<dbReference type="Gene3D" id="3.40.50.10190">
    <property type="entry name" value="BRCT domain"/>
    <property type="match status" value="1"/>
</dbReference>
<dbReference type="InterPro" id="IPR018944">
    <property type="entry name" value="DNA_pol_lambd_fingers_domain"/>
</dbReference>
<dbReference type="InterPro" id="IPR036420">
    <property type="entry name" value="BRCT_dom_sf"/>
</dbReference>
<evidence type="ECO:0000256" key="15">
    <source>
        <dbReference type="SAM" id="MobiDB-lite"/>
    </source>
</evidence>
<evidence type="ECO:0000256" key="12">
    <source>
        <dbReference type="ARBA" id="ARBA00049244"/>
    </source>
</evidence>
<dbReference type="FunFam" id="1.10.150.110:FF:000005">
    <property type="entry name" value="DNA polymerase POL4"/>
    <property type="match status" value="1"/>
</dbReference>
<evidence type="ECO:0000256" key="7">
    <source>
        <dbReference type="ARBA" id="ARBA00022763"/>
    </source>
</evidence>
<keyword evidence="9" id="KW-0238">DNA-binding</keyword>
<evidence type="ECO:0000256" key="14">
    <source>
        <dbReference type="RuleBase" id="RU366014"/>
    </source>
</evidence>
<dbReference type="Gene3D" id="3.30.210.10">
    <property type="entry name" value="DNA polymerase, thumb domain"/>
    <property type="match status" value="1"/>
</dbReference>
<feature type="domain" description="BRCT" evidence="16">
    <location>
        <begin position="117"/>
        <end position="213"/>
    </location>
</feature>
<dbReference type="Pfam" id="PF14716">
    <property type="entry name" value="HHH_8"/>
    <property type="match status" value="1"/>
</dbReference>
<dbReference type="InterPro" id="IPR029398">
    <property type="entry name" value="PolB_thumb"/>
</dbReference>
<dbReference type="SUPFAM" id="SSF81585">
    <property type="entry name" value="PsbU/PolX domain-like"/>
    <property type="match status" value="1"/>
</dbReference>
<organism evidence="17 18">
    <name type="scientific">Drechslerella stenobrocha 248</name>
    <dbReference type="NCBI Taxonomy" id="1043628"/>
    <lineage>
        <taxon>Eukaryota</taxon>
        <taxon>Fungi</taxon>
        <taxon>Dikarya</taxon>
        <taxon>Ascomycota</taxon>
        <taxon>Pezizomycotina</taxon>
        <taxon>Orbiliomycetes</taxon>
        <taxon>Orbiliales</taxon>
        <taxon>Orbiliaceae</taxon>
        <taxon>Drechslerella</taxon>
    </lineage>
</organism>
<dbReference type="EC" id="2.7.7.7" evidence="14"/>
<dbReference type="Proteomes" id="UP000024837">
    <property type="component" value="Unassembled WGS sequence"/>
</dbReference>
<dbReference type="PANTHER" id="PTHR11276">
    <property type="entry name" value="DNA POLYMERASE TYPE-X FAMILY MEMBER"/>
    <property type="match status" value="1"/>
</dbReference>
<dbReference type="OrthoDB" id="205514at2759"/>